<dbReference type="InterPro" id="IPR013783">
    <property type="entry name" value="Ig-like_fold"/>
</dbReference>
<organism evidence="2 3">
    <name type="scientific">Vibrio alfacsensis</name>
    <dbReference type="NCBI Taxonomy" id="1074311"/>
    <lineage>
        <taxon>Bacteria</taxon>
        <taxon>Pseudomonadati</taxon>
        <taxon>Pseudomonadota</taxon>
        <taxon>Gammaproteobacteria</taxon>
        <taxon>Vibrionales</taxon>
        <taxon>Vibrionaceae</taxon>
        <taxon>Vibrio</taxon>
    </lineage>
</organism>
<dbReference type="InterPro" id="IPR008962">
    <property type="entry name" value="PapD-like_sf"/>
</dbReference>
<keyword evidence="3" id="KW-1185">Reference proteome</keyword>
<evidence type="ECO:0000313" key="3">
    <source>
        <dbReference type="Proteomes" id="UP000262832"/>
    </source>
</evidence>
<gene>
    <name evidence="2" type="ORF">D1115_20165</name>
</gene>
<dbReference type="RefSeq" id="WP_128813104.1">
    <property type="nucleotide sequence ID" value="NZ_CP032094.1"/>
</dbReference>
<dbReference type="InterPro" id="IPR016147">
    <property type="entry name" value="Pili_assmbl_chaperone_N"/>
</dbReference>
<dbReference type="PANTHER" id="PTHR30251:SF4">
    <property type="entry name" value="SLR1668 PROTEIN"/>
    <property type="match status" value="1"/>
</dbReference>
<feature type="domain" description="Pili assembly chaperone N-terminal" evidence="1">
    <location>
        <begin position="39"/>
        <end position="143"/>
    </location>
</feature>
<dbReference type="Gene3D" id="2.60.40.10">
    <property type="entry name" value="Immunoglobulins"/>
    <property type="match status" value="1"/>
</dbReference>
<name>A0ABM6Z025_9VIBR</name>
<dbReference type="PANTHER" id="PTHR30251">
    <property type="entry name" value="PILUS ASSEMBLY CHAPERONE"/>
    <property type="match status" value="1"/>
</dbReference>
<dbReference type="EMBL" id="CP032094">
    <property type="protein sequence ID" value="AXY03208.1"/>
    <property type="molecule type" value="Genomic_DNA"/>
</dbReference>
<dbReference type="SUPFAM" id="SSF49354">
    <property type="entry name" value="PapD-like"/>
    <property type="match status" value="1"/>
</dbReference>
<dbReference type="Pfam" id="PF00345">
    <property type="entry name" value="PapD_N"/>
    <property type="match status" value="1"/>
</dbReference>
<protein>
    <submittedName>
        <fullName evidence="2">Molecular chaperone</fullName>
    </submittedName>
</protein>
<sequence length="219" mass="24430">MRTLGLLLLSFILMPIQVLAFELFPMVQSLDDLGKGTTAFFKVSNTSLVPLPVEITTSKRSVKLNNQEMLLDTEDLMVFPPQILIPPGKSQTIKVQYIGAPKQSAESYRLIVSQLPLKSEAEKDAIQMLFRIGALVFVSPQGAKDDFTSTVKTNSDNTPELLISNTGTSILELSKHSYSVELNGQKKVWNWEQLESLLPMQYLVPNQQVKVNAESLFTQ</sequence>
<reference evidence="2 3" key="1">
    <citation type="submission" date="2018-08" db="EMBL/GenBank/DDBJ databases">
        <title>Genomic taxonomy of the Vibrionaceae family.</title>
        <authorList>
            <person name="Gomez-Gil B."/>
            <person name="Tanaka M."/>
            <person name="Sawabe T."/>
            <person name="Enciso-Ibarra K."/>
        </authorList>
    </citation>
    <scope>NUCLEOTIDE SEQUENCE [LARGE SCALE GENOMIC DNA]</scope>
    <source>
        <strain evidence="2 3">CAIM 1831</strain>
    </source>
</reference>
<evidence type="ECO:0000259" key="1">
    <source>
        <dbReference type="Pfam" id="PF00345"/>
    </source>
</evidence>
<dbReference type="Proteomes" id="UP000262832">
    <property type="component" value="Chromosome II"/>
</dbReference>
<proteinExistence type="predicted"/>
<accession>A0ABM6Z025</accession>
<dbReference type="InterPro" id="IPR050643">
    <property type="entry name" value="Periplasmic_pilus_chap"/>
</dbReference>
<evidence type="ECO:0000313" key="2">
    <source>
        <dbReference type="EMBL" id="AXY03208.1"/>
    </source>
</evidence>